<gene>
    <name evidence="4" type="ORF">SAMN04487771_10066</name>
</gene>
<feature type="domain" description="ABC transporter" evidence="3">
    <location>
        <begin position="6"/>
        <end position="217"/>
    </location>
</feature>
<dbReference type="InterPro" id="IPR003593">
    <property type="entry name" value="AAA+_ATPase"/>
</dbReference>
<dbReference type="EMBL" id="FOIL01000006">
    <property type="protein sequence ID" value="SET14095.1"/>
    <property type="molecule type" value="Genomic_DNA"/>
</dbReference>
<dbReference type="PANTHER" id="PTHR43038:SF3">
    <property type="entry name" value="ABC TRANSPORTER G FAMILY MEMBER 20 ISOFORM X1"/>
    <property type="match status" value="1"/>
</dbReference>
<dbReference type="InterPro" id="IPR003439">
    <property type="entry name" value="ABC_transporter-like_ATP-bd"/>
</dbReference>
<dbReference type="GO" id="GO:0005524">
    <property type="term" value="F:ATP binding"/>
    <property type="evidence" value="ECO:0007669"/>
    <property type="project" value="UniProtKB-KW"/>
</dbReference>
<dbReference type="Proteomes" id="UP000199820">
    <property type="component" value="Unassembled WGS sequence"/>
</dbReference>
<keyword evidence="2" id="KW-0067">ATP-binding</keyword>
<name>A0A1I0C5C2_9FIRM</name>
<dbReference type="PANTHER" id="PTHR43038">
    <property type="entry name" value="ATP-BINDING CASSETTE, SUB-FAMILY H, MEMBER 1"/>
    <property type="match status" value="1"/>
</dbReference>
<evidence type="ECO:0000259" key="3">
    <source>
        <dbReference type="PROSITE" id="PS50893"/>
    </source>
</evidence>
<dbReference type="Gene3D" id="3.40.50.300">
    <property type="entry name" value="P-loop containing nucleotide triphosphate hydrolases"/>
    <property type="match status" value="1"/>
</dbReference>
<dbReference type="InterPro" id="IPR027417">
    <property type="entry name" value="P-loop_NTPase"/>
</dbReference>
<proteinExistence type="predicted"/>
<keyword evidence="5" id="KW-1185">Reference proteome</keyword>
<dbReference type="GO" id="GO:0016887">
    <property type="term" value="F:ATP hydrolysis activity"/>
    <property type="evidence" value="ECO:0007669"/>
    <property type="project" value="InterPro"/>
</dbReference>
<evidence type="ECO:0000313" key="4">
    <source>
        <dbReference type="EMBL" id="SET14095.1"/>
    </source>
</evidence>
<dbReference type="SUPFAM" id="SSF52540">
    <property type="entry name" value="P-loop containing nucleoside triphosphate hydrolases"/>
    <property type="match status" value="1"/>
</dbReference>
<dbReference type="PROSITE" id="PS50893">
    <property type="entry name" value="ABC_TRANSPORTER_2"/>
    <property type="match status" value="1"/>
</dbReference>
<organism evidence="4 5">
    <name type="scientific">[Clostridium] aminophilum</name>
    <dbReference type="NCBI Taxonomy" id="1526"/>
    <lineage>
        <taxon>Bacteria</taxon>
        <taxon>Bacillati</taxon>
        <taxon>Bacillota</taxon>
        <taxon>Clostridia</taxon>
        <taxon>Lachnospirales</taxon>
        <taxon>Lachnospiraceae</taxon>
    </lineage>
</organism>
<sequence length="217" mass="23710">MNTTYCTLSGVTKTFHSRSGNRTVGPIDLELRAGEVLGIRGINGAGKSTVMNMIAGMIRPERGTVRFAPEARNRIGYVPQELSLYETLTCRDNLRFWGRAAGLPGKQIATRASWLLHELNLDEWADAAVSACSGGTKRRLHLATALMLLPKILLLDEPSVGADEDSADSILKTILHLKTLGLSIILISHRKGDLERVCDRILTLENGAISSEEIPQH</sequence>
<evidence type="ECO:0000256" key="1">
    <source>
        <dbReference type="ARBA" id="ARBA00022741"/>
    </source>
</evidence>
<keyword evidence="1" id="KW-0547">Nucleotide-binding</keyword>
<dbReference type="eggNOG" id="COG1131">
    <property type="taxonomic scope" value="Bacteria"/>
</dbReference>
<dbReference type="Pfam" id="PF00005">
    <property type="entry name" value="ABC_tran"/>
    <property type="match status" value="1"/>
</dbReference>
<accession>A0A1I0C5C2</accession>
<dbReference type="SMART" id="SM00382">
    <property type="entry name" value="AAA"/>
    <property type="match status" value="1"/>
</dbReference>
<reference evidence="4 5" key="1">
    <citation type="submission" date="2016-10" db="EMBL/GenBank/DDBJ databases">
        <authorList>
            <person name="de Groot N.N."/>
        </authorList>
    </citation>
    <scope>NUCLEOTIDE SEQUENCE [LARGE SCALE GENOMIC DNA]</scope>
    <source>
        <strain evidence="4 5">KH1P1</strain>
    </source>
</reference>
<protein>
    <submittedName>
        <fullName evidence="4">ABC-type multidrug transport system, ATPase component</fullName>
    </submittedName>
</protein>
<dbReference type="STRING" id="1526.SAMN02910262_01189"/>
<evidence type="ECO:0000256" key="2">
    <source>
        <dbReference type="ARBA" id="ARBA00022840"/>
    </source>
</evidence>
<evidence type="ECO:0000313" key="5">
    <source>
        <dbReference type="Proteomes" id="UP000199820"/>
    </source>
</evidence>
<dbReference type="AlphaFoldDB" id="A0A1I0C5C2"/>